<evidence type="ECO:0000313" key="1">
    <source>
        <dbReference type="EMBL" id="MBP1839219.1"/>
    </source>
</evidence>
<organism evidence="1 3">
    <name type="scientific">Formosa algae</name>
    <dbReference type="NCBI Taxonomy" id="225843"/>
    <lineage>
        <taxon>Bacteria</taxon>
        <taxon>Pseudomonadati</taxon>
        <taxon>Bacteroidota</taxon>
        <taxon>Flavobacteriia</taxon>
        <taxon>Flavobacteriales</taxon>
        <taxon>Flavobacteriaceae</taxon>
        <taxon>Formosa</taxon>
    </lineage>
</organism>
<dbReference type="SUPFAM" id="SSF56925">
    <property type="entry name" value="OMPA-like"/>
    <property type="match status" value="1"/>
</dbReference>
<name>A0A9X0YL22_9FLAO</name>
<accession>A0A9X0YL22</accession>
<dbReference type="Proteomes" id="UP001138672">
    <property type="component" value="Unassembled WGS sequence"/>
</dbReference>
<evidence type="ECO:0008006" key="5">
    <source>
        <dbReference type="Google" id="ProtNLM"/>
    </source>
</evidence>
<gene>
    <name evidence="1" type="ORF">J2Z56_001125</name>
    <name evidence="2" type="ORF">J2Z57_000418</name>
</gene>
<dbReference type="OrthoDB" id="921445at2"/>
<dbReference type="AlphaFoldDB" id="A0A9X0YL22"/>
<dbReference type="EMBL" id="JAGGJQ010000002">
    <property type="protein sequence ID" value="MBP1839219.1"/>
    <property type="molecule type" value="Genomic_DNA"/>
</dbReference>
<reference evidence="1" key="1">
    <citation type="submission" date="2021-03" db="EMBL/GenBank/DDBJ databases">
        <title>Genomic Encyclopedia of Type Strains, Phase IV (KMG-IV): sequencing the most valuable type-strain genomes for metagenomic binning, comparative biology and taxonomic classification.</title>
        <authorList>
            <person name="Goeker M."/>
        </authorList>
    </citation>
    <scope>NUCLEOTIDE SEQUENCE</scope>
    <source>
        <strain evidence="1">DSM 15523</strain>
        <strain evidence="2 4">DSM 16476</strain>
    </source>
</reference>
<keyword evidence="4" id="KW-1185">Reference proteome</keyword>
<evidence type="ECO:0000313" key="4">
    <source>
        <dbReference type="Proteomes" id="UP001231587"/>
    </source>
</evidence>
<dbReference type="EMBL" id="JAUSUU010000001">
    <property type="protein sequence ID" value="MDQ0333996.1"/>
    <property type="molecule type" value="Genomic_DNA"/>
</dbReference>
<protein>
    <recommendedName>
        <fullName evidence="5">tRNA modification GTPase</fullName>
    </recommendedName>
</protein>
<evidence type="ECO:0000313" key="3">
    <source>
        <dbReference type="Proteomes" id="UP001138672"/>
    </source>
</evidence>
<dbReference type="InterPro" id="IPR011250">
    <property type="entry name" value="OMP/PagP_B-barrel"/>
</dbReference>
<dbReference type="RefSeq" id="WP_057782427.1">
    <property type="nucleotide sequence ID" value="NZ_JAGGJQ010000002.1"/>
</dbReference>
<proteinExistence type="predicted"/>
<dbReference type="Proteomes" id="UP001231587">
    <property type="component" value="Unassembled WGS sequence"/>
</dbReference>
<comment type="caution">
    <text evidence="1">The sequence shown here is derived from an EMBL/GenBank/DDBJ whole genome shotgun (WGS) entry which is preliminary data.</text>
</comment>
<sequence>MNKQLLCILITILSIHSYSQISFEKGYFIDNSNKKTECLIKNYDWKNNPTQFEYKLSENSEEKNVTIRTVKEFGIDNTSKYIRQTVNIDKSSDITSDLSDVRNPIFNEEELFLKVIIEGKANLYSYEDGNLKRYFYNTSNTIIEQLIYKRYKTSDNTIGTYYRFRQQLLVDLKCDAISTNYIEKVDYKKSDLINIFKKYNECNGTEFQNFEQNDNKVLFNLSIRPGINISSFSTNNPSGASSRNLDFKNEIGFRFGLEAEFIMPFNKNKWALTIEPTYQYFNAKKTNINDDLISVNYESIEIPIGIRHYFFLNDTSKLFINGSFAMDFSFNSEIKYTEFNSLDFKSGSRYGFGIGYKYNDLYSLELRYLTGNDVLSNYRSWESNYDTVSVIFGYTLF</sequence>
<evidence type="ECO:0000313" key="2">
    <source>
        <dbReference type="EMBL" id="MDQ0333996.1"/>
    </source>
</evidence>